<dbReference type="EMBL" id="UYYB01025495">
    <property type="protein sequence ID" value="VDM72468.1"/>
    <property type="molecule type" value="Genomic_DNA"/>
</dbReference>
<dbReference type="AlphaFoldDB" id="A0A3P7KZC4"/>
<dbReference type="Gene3D" id="2.60.470.10">
    <property type="entry name" value="Acid-sensing ion channels like domains"/>
    <property type="match status" value="1"/>
</dbReference>
<evidence type="ECO:0000256" key="3">
    <source>
        <dbReference type="ARBA" id="ARBA00022448"/>
    </source>
</evidence>
<keyword evidence="10" id="KW-0325">Glycoprotein</keyword>
<reference evidence="15 16" key="1">
    <citation type="submission" date="2018-11" db="EMBL/GenBank/DDBJ databases">
        <authorList>
            <consortium name="Pathogen Informatics"/>
        </authorList>
    </citation>
    <scope>NUCLEOTIDE SEQUENCE [LARGE SCALE GENOMIC DNA]</scope>
</reference>
<evidence type="ECO:0000313" key="16">
    <source>
        <dbReference type="Proteomes" id="UP000270094"/>
    </source>
</evidence>
<evidence type="ECO:0000256" key="4">
    <source>
        <dbReference type="ARBA" id="ARBA00022461"/>
    </source>
</evidence>
<evidence type="ECO:0000256" key="14">
    <source>
        <dbReference type="SAM" id="Phobius"/>
    </source>
</evidence>
<comment type="subcellular location">
    <subcellularLocation>
        <location evidence="1">Membrane</location>
        <topology evidence="1">Multi-pass membrane protein</topology>
    </subcellularLocation>
</comment>
<evidence type="ECO:0000256" key="6">
    <source>
        <dbReference type="ARBA" id="ARBA00022989"/>
    </source>
</evidence>
<dbReference type="PANTHER" id="PTHR11690">
    <property type="entry name" value="AMILORIDE-SENSITIVE SODIUM CHANNEL-RELATED"/>
    <property type="match status" value="1"/>
</dbReference>
<evidence type="ECO:0000256" key="9">
    <source>
        <dbReference type="ARBA" id="ARBA00023136"/>
    </source>
</evidence>
<keyword evidence="16" id="KW-1185">Reference proteome</keyword>
<comment type="similarity">
    <text evidence="2 13">Belongs to the amiloride-sensitive sodium channel (TC 1.A.6) family.</text>
</comment>
<evidence type="ECO:0000256" key="12">
    <source>
        <dbReference type="ARBA" id="ARBA00023303"/>
    </source>
</evidence>
<evidence type="ECO:0000256" key="13">
    <source>
        <dbReference type="RuleBase" id="RU000679"/>
    </source>
</evidence>
<dbReference type="Pfam" id="PF00858">
    <property type="entry name" value="ASC"/>
    <property type="match status" value="1"/>
</dbReference>
<gene>
    <name evidence="15" type="ORF">SVUK_LOCUS7466</name>
</gene>
<evidence type="ECO:0000256" key="7">
    <source>
        <dbReference type="ARBA" id="ARBA00023053"/>
    </source>
</evidence>
<evidence type="ECO:0000256" key="2">
    <source>
        <dbReference type="ARBA" id="ARBA00007193"/>
    </source>
</evidence>
<evidence type="ECO:0000313" key="15">
    <source>
        <dbReference type="EMBL" id="VDM72468.1"/>
    </source>
</evidence>
<dbReference type="GO" id="GO:0005886">
    <property type="term" value="C:plasma membrane"/>
    <property type="evidence" value="ECO:0007669"/>
    <property type="project" value="TreeGrafter"/>
</dbReference>
<accession>A0A3P7KZC4</accession>
<evidence type="ECO:0000256" key="8">
    <source>
        <dbReference type="ARBA" id="ARBA00023065"/>
    </source>
</evidence>
<keyword evidence="9 14" id="KW-0472">Membrane</keyword>
<proteinExistence type="inferred from homology"/>
<evidence type="ECO:0000256" key="5">
    <source>
        <dbReference type="ARBA" id="ARBA00022692"/>
    </source>
</evidence>
<keyword evidence="12 13" id="KW-0407">Ion channel</keyword>
<keyword evidence="11 13" id="KW-0739">Sodium transport</keyword>
<keyword evidence="5 13" id="KW-0812">Transmembrane</keyword>
<dbReference type="InterPro" id="IPR001873">
    <property type="entry name" value="ENaC"/>
</dbReference>
<feature type="non-terminal residue" evidence="15">
    <location>
        <position position="1"/>
    </location>
</feature>
<keyword evidence="3 13" id="KW-0813">Transport</keyword>
<dbReference type="GO" id="GO:0015280">
    <property type="term" value="F:ligand-gated sodium channel activity"/>
    <property type="evidence" value="ECO:0007669"/>
    <property type="project" value="TreeGrafter"/>
</dbReference>
<evidence type="ECO:0000256" key="10">
    <source>
        <dbReference type="ARBA" id="ARBA00023180"/>
    </source>
</evidence>
<dbReference type="PANTHER" id="PTHR11690:SF296">
    <property type="entry name" value="DEGENERIN-LIKE PROTEIN DEL-10"/>
    <property type="match status" value="1"/>
</dbReference>
<keyword evidence="8 13" id="KW-0406">Ion transport</keyword>
<evidence type="ECO:0000256" key="1">
    <source>
        <dbReference type="ARBA" id="ARBA00004141"/>
    </source>
</evidence>
<sequence length="222" mass="25338">YEKFLEIAIDTGDGILEVEGEKNDLLDIIQEANMDGVRHLKASDPLSRYIWCFIIIVFVFLALIQIYYQIMLFYSGPVATNIEAQYPSAIAFPTVALCNNNQFRYDSIFFNINPAPKWLSYITGARILQRRARPSNGTLKSLAGKPRNVFEEIIERTWDMDAVRFLRNAAHWKSRMILGCTWPNGTSCRLSDFKPVWTLTGLCWAINTDPMNPLEVVGSGKF</sequence>
<keyword evidence="4 13" id="KW-0894">Sodium channel</keyword>
<keyword evidence="6 14" id="KW-1133">Transmembrane helix</keyword>
<protein>
    <submittedName>
        <fullName evidence="15">Uncharacterized protein</fullName>
    </submittedName>
</protein>
<dbReference type="OrthoDB" id="6502088at2759"/>
<name>A0A3P7KZC4_STRVU</name>
<keyword evidence="7" id="KW-0915">Sodium</keyword>
<organism evidence="15 16">
    <name type="scientific">Strongylus vulgaris</name>
    <name type="common">Blood worm</name>
    <dbReference type="NCBI Taxonomy" id="40348"/>
    <lineage>
        <taxon>Eukaryota</taxon>
        <taxon>Metazoa</taxon>
        <taxon>Ecdysozoa</taxon>
        <taxon>Nematoda</taxon>
        <taxon>Chromadorea</taxon>
        <taxon>Rhabditida</taxon>
        <taxon>Rhabditina</taxon>
        <taxon>Rhabditomorpha</taxon>
        <taxon>Strongyloidea</taxon>
        <taxon>Strongylidae</taxon>
        <taxon>Strongylus</taxon>
    </lineage>
</organism>
<feature type="transmembrane region" description="Helical" evidence="14">
    <location>
        <begin position="49"/>
        <end position="68"/>
    </location>
</feature>
<dbReference type="Proteomes" id="UP000270094">
    <property type="component" value="Unassembled WGS sequence"/>
</dbReference>
<evidence type="ECO:0000256" key="11">
    <source>
        <dbReference type="ARBA" id="ARBA00023201"/>
    </source>
</evidence>